<evidence type="ECO:0000256" key="3">
    <source>
        <dbReference type="ARBA" id="ARBA00022723"/>
    </source>
</evidence>
<dbReference type="PROSITE" id="PS00331">
    <property type="entry name" value="MALIC_ENZYMES"/>
    <property type="match status" value="1"/>
</dbReference>
<feature type="binding site" evidence="6">
    <location>
        <position position="532"/>
    </location>
    <ligand>
        <name>(S)-malate</name>
        <dbReference type="ChEBI" id="CHEBI:15589"/>
    </ligand>
</feature>
<dbReference type="NCBIfam" id="NF010052">
    <property type="entry name" value="PRK13529.1"/>
    <property type="match status" value="1"/>
</dbReference>
<sequence>MATAPQYPKYNTTTTNNGNTTTTNNGNSISNGTGSLERVSSLDETSQKSNTISPSQSSIFSQSIVRNGMIYQSTSELNLESLKSLNYSKDLRTFTQLREIANASSTNTIPSVIPIPVDQSLKVDNTIKCSLYGRYLINSPLFNKHTAFTKEERLQFGLTGLLPSKIETLEEQLDRAYSQLNSLPDKISKNDYMSVLRQQNKTLYFALISHHLKELIPIIYTPTEGDAIAEYSNRIRQPEGCFLDIMDQESIPERLSAFGEAKDIDYIVVSDSEGILGIGDQGVGGVRISISKMALMTVCGGIHPGRVLPVVLDVGTNNQGLIDDPMYVGNKFPRVRGAAYDEFIKKFIDAVKTQFPNAVLHFEDFGFPNARRILDRYRDEVNCFNDDIQGTGAVVMSSLIAALNHTNQVLKDIKVLVFGAGTAGLGIADQIVSHMIQTGISIQEARSKIYLMNVNGIILESQEEISTPGQMLYAKDDKEWDGIDTKSLFEAVSKIKPTCLIGCSTVAGAFNEKIIKEMYKHNARPIVFPLSNPTRLHEAKPEDVMKWTNNDALMATGSPFANVDGYRISENNNCFSFPGIGLGALLARSTHISDSMISAAVDELASLSPLKPGDSKPGLLPKMDDIRETSARVATAVLLQAIREGSARVEHFDPTDATAVRTVIPRDFDECLQWVQSRMWNPVYRPMVRVY</sequence>
<dbReference type="eggNOG" id="KOG1257">
    <property type="taxonomic scope" value="Eukaryota"/>
</dbReference>
<evidence type="ECO:0000259" key="10">
    <source>
        <dbReference type="SMART" id="SM00919"/>
    </source>
</evidence>
<evidence type="ECO:0000256" key="1">
    <source>
        <dbReference type="ARBA" id="ARBA00001936"/>
    </source>
</evidence>
<evidence type="ECO:0000256" key="4">
    <source>
        <dbReference type="ARBA" id="ARBA00023027"/>
    </source>
</evidence>
<dbReference type="InterPro" id="IPR012301">
    <property type="entry name" value="Malic_N_dom"/>
</dbReference>
<dbReference type="GO" id="GO:0005829">
    <property type="term" value="C:cytosol"/>
    <property type="evidence" value="ECO:0007669"/>
    <property type="project" value="TreeGrafter"/>
</dbReference>
<keyword evidence="13" id="KW-1185">Reference proteome</keyword>
<dbReference type="GO" id="GO:0005739">
    <property type="term" value="C:mitochondrion"/>
    <property type="evidence" value="ECO:0007669"/>
    <property type="project" value="TreeGrafter"/>
</dbReference>
<dbReference type="AlphaFoldDB" id="I2GZB3"/>
<feature type="active site" description="Proton acceptor" evidence="5">
    <location>
        <position position="292"/>
    </location>
</feature>
<keyword evidence="8" id="KW-0560">Oxidoreductase</keyword>
<evidence type="ECO:0000256" key="2">
    <source>
        <dbReference type="ARBA" id="ARBA00008785"/>
    </source>
</evidence>
<dbReference type="PIRSF" id="PIRSF000106">
    <property type="entry name" value="ME"/>
    <property type="match status" value="1"/>
</dbReference>
<evidence type="ECO:0000256" key="5">
    <source>
        <dbReference type="PIRSR" id="PIRSR000106-1"/>
    </source>
</evidence>
<gene>
    <name evidence="12" type="primary">TBLA0B06420</name>
    <name evidence="12" type="ORF">TBLA_0B06420</name>
</gene>
<evidence type="ECO:0000256" key="7">
    <source>
        <dbReference type="PIRSR" id="PIRSR000106-3"/>
    </source>
</evidence>
<dbReference type="PRINTS" id="PR00072">
    <property type="entry name" value="MALOXRDTASE"/>
</dbReference>
<dbReference type="EMBL" id="HE806317">
    <property type="protein sequence ID" value="CCH59465.1"/>
    <property type="molecule type" value="Genomic_DNA"/>
</dbReference>
<dbReference type="InterPro" id="IPR001891">
    <property type="entry name" value="Malic_OxRdtase"/>
</dbReference>
<dbReference type="InterPro" id="IPR046346">
    <property type="entry name" value="Aminoacid_DH-like_N_sf"/>
</dbReference>
<dbReference type="InParanoid" id="I2GZB3"/>
<dbReference type="FunFam" id="3.40.50.10380:FF:000001">
    <property type="entry name" value="NAD-dependent malic enzyme"/>
    <property type="match status" value="1"/>
</dbReference>
<accession>I2GZB3</accession>
<dbReference type="SUPFAM" id="SSF53223">
    <property type="entry name" value="Aminoacid dehydrogenase-like, N-terminal domain"/>
    <property type="match status" value="1"/>
</dbReference>
<feature type="binding site" evidence="7">
    <location>
        <position position="364"/>
    </location>
    <ligand>
        <name>a divalent metal cation</name>
        <dbReference type="ChEBI" id="CHEBI:60240"/>
    </ligand>
</feature>
<evidence type="ECO:0000313" key="12">
    <source>
        <dbReference type="EMBL" id="CCH59465.1"/>
    </source>
</evidence>
<evidence type="ECO:0000256" key="8">
    <source>
        <dbReference type="RuleBase" id="RU003426"/>
    </source>
</evidence>
<dbReference type="CDD" id="cd05312">
    <property type="entry name" value="NAD_bind_1_malic_enz"/>
    <property type="match status" value="1"/>
</dbReference>
<comment type="cofactor">
    <cofactor evidence="1">
        <name>Mn(2+)</name>
        <dbReference type="ChEBI" id="CHEBI:29035"/>
    </cofactor>
</comment>
<evidence type="ECO:0000313" key="13">
    <source>
        <dbReference type="Proteomes" id="UP000002866"/>
    </source>
</evidence>
<comment type="cofactor">
    <cofactor evidence="7">
        <name>Mg(2+)</name>
        <dbReference type="ChEBI" id="CHEBI:18420"/>
    </cofactor>
    <cofactor evidence="7">
        <name>Mn(2+)</name>
        <dbReference type="ChEBI" id="CHEBI:29035"/>
    </cofactor>
    <text evidence="7">Divalent metal cations. Prefers magnesium or manganese.</text>
</comment>
<dbReference type="OMA" id="QIVNHMV"/>
<dbReference type="Pfam" id="PF00390">
    <property type="entry name" value="malic"/>
    <property type="match status" value="1"/>
</dbReference>
<dbReference type="GO" id="GO:0051287">
    <property type="term" value="F:NAD binding"/>
    <property type="evidence" value="ECO:0007669"/>
    <property type="project" value="InterPro"/>
</dbReference>
<dbReference type="Pfam" id="PF03949">
    <property type="entry name" value="Malic_M"/>
    <property type="match status" value="1"/>
</dbReference>
<dbReference type="RefSeq" id="XP_004178984.1">
    <property type="nucleotide sequence ID" value="XM_004178936.1"/>
</dbReference>
<protein>
    <recommendedName>
        <fullName evidence="8">Malic enzyme</fullName>
    </recommendedName>
</protein>
<feature type="domain" description="Malic enzyme NAD-binding" evidence="10">
    <location>
        <begin position="388"/>
        <end position="642"/>
    </location>
</feature>
<reference evidence="12 13" key="1">
    <citation type="journal article" date="2011" name="Proc. Natl. Acad. Sci. U.S.A.">
        <title>Evolutionary erosion of yeast sex chromosomes by mating-type switching accidents.</title>
        <authorList>
            <person name="Gordon J.L."/>
            <person name="Armisen D."/>
            <person name="Proux-Wera E."/>
            <person name="Oheigeartaigh S.S."/>
            <person name="Byrne K.P."/>
            <person name="Wolfe K.H."/>
        </authorList>
    </citation>
    <scope>NUCLEOTIDE SEQUENCE [LARGE SCALE GENOMIC DNA]</scope>
    <source>
        <strain evidence="13">ATCC 34711 / CBS 6284 / DSM 70876 / NBRC 10599 / NRRL Y-10934 / UCD 77-7</strain>
    </source>
</reference>
<dbReference type="GO" id="GO:0046872">
    <property type="term" value="F:metal ion binding"/>
    <property type="evidence" value="ECO:0007669"/>
    <property type="project" value="UniProtKB-KW"/>
</dbReference>
<comment type="similarity">
    <text evidence="2 8">Belongs to the malic enzymes family.</text>
</comment>
<dbReference type="GO" id="GO:0004471">
    <property type="term" value="F:malate dehydrogenase (decarboxylating) (NAD+) activity"/>
    <property type="evidence" value="ECO:0007669"/>
    <property type="project" value="TreeGrafter"/>
</dbReference>
<dbReference type="PANTHER" id="PTHR23406:SF34">
    <property type="entry name" value="NAD-DEPENDENT MALIC ENZYME, MITOCHONDRIAL"/>
    <property type="match status" value="1"/>
</dbReference>
<dbReference type="SMART" id="SM01274">
    <property type="entry name" value="malic"/>
    <property type="match status" value="1"/>
</dbReference>
<evidence type="ECO:0000259" key="11">
    <source>
        <dbReference type="SMART" id="SM01274"/>
    </source>
</evidence>
<keyword evidence="4" id="KW-0520">NAD</keyword>
<dbReference type="InterPro" id="IPR012302">
    <property type="entry name" value="Malic_NAD-bd"/>
</dbReference>
<dbReference type="InterPro" id="IPR037062">
    <property type="entry name" value="Malic_N_dom_sf"/>
</dbReference>
<feature type="binding site" evidence="7">
    <location>
        <position position="387"/>
    </location>
    <ligand>
        <name>a divalent metal cation</name>
        <dbReference type="ChEBI" id="CHEBI:60240"/>
    </ligand>
</feature>
<dbReference type="STRING" id="1071380.I2GZB3"/>
<dbReference type="HOGENOM" id="CLU_011405_5_2_1"/>
<evidence type="ECO:0000256" key="9">
    <source>
        <dbReference type="SAM" id="MobiDB-lite"/>
    </source>
</evidence>
<feature type="binding site" evidence="6">
    <location>
        <position position="572"/>
    </location>
    <ligand>
        <name>(S)-malate</name>
        <dbReference type="ChEBI" id="CHEBI:15589"/>
    </ligand>
</feature>
<dbReference type="InterPro" id="IPR036291">
    <property type="entry name" value="NAD(P)-bd_dom_sf"/>
</dbReference>
<proteinExistence type="inferred from homology"/>
<feature type="active site" description="Proton donor" evidence="5">
    <location>
        <position position="220"/>
    </location>
</feature>
<feature type="binding site" evidence="7">
    <location>
        <position position="363"/>
    </location>
    <ligand>
        <name>a divalent metal cation</name>
        <dbReference type="ChEBI" id="CHEBI:60240"/>
    </ligand>
</feature>
<dbReference type="SUPFAM" id="SSF51735">
    <property type="entry name" value="NAD(P)-binding Rossmann-fold domains"/>
    <property type="match status" value="1"/>
</dbReference>
<dbReference type="GeneID" id="14494646"/>
<dbReference type="Proteomes" id="UP000002866">
    <property type="component" value="Chromosome 2"/>
</dbReference>
<dbReference type="Gene3D" id="3.40.50.720">
    <property type="entry name" value="NAD(P)-binding Rossmann-like Domain"/>
    <property type="match status" value="1"/>
</dbReference>
<dbReference type="OrthoDB" id="5365701at2759"/>
<evidence type="ECO:0000256" key="6">
    <source>
        <dbReference type="PIRSR" id="PIRSR000106-2"/>
    </source>
</evidence>
<keyword evidence="3 7" id="KW-0479">Metal-binding</keyword>
<dbReference type="Gene3D" id="3.40.50.10380">
    <property type="entry name" value="Malic enzyme, N-terminal domain"/>
    <property type="match status" value="1"/>
</dbReference>
<organism evidence="12 13">
    <name type="scientific">Henningerozyma blattae (strain ATCC 34711 / CBS 6284 / DSM 70876 / NBRC 10599 / NRRL Y-10934 / UCD 77-7)</name>
    <name type="common">Yeast</name>
    <name type="synonym">Tetrapisispora blattae</name>
    <dbReference type="NCBI Taxonomy" id="1071380"/>
    <lineage>
        <taxon>Eukaryota</taxon>
        <taxon>Fungi</taxon>
        <taxon>Dikarya</taxon>
        <taxon>Ascomycota</taxon>
        <taxon>Saccharomycotina</taxon>
        <taxon>Saccharomycetes</taxon>
        <taxon>Saccharomycetales</taxon>
        <taxon>Saccharomycetaceae</taxon>
        <taxon>Henningerozyma</taxon>
    </lineage>
</organism>
<feature type="domain" description="Malic enzyme N-terminal" evidence="11">
    <location>
        <begin position="197"/>
        <end position="378"/>
    </location>
</feature>
<dbReference type="SMART" id="SM00919">
    <property type="entry name" value="Malic_M"/>
    <property type="match status" value="1"/>
</dbReference>
<feature type="region of interest" description="Disordered" evidence="9">
    <location>
        <begin position="1"/>
        <end position="54"/>
    </location>
</feature>
<name>I2GZB3_HENB6</name>
<dbReference type="InterPro" id="IPR015884">
    <property type="entry name" value="Malic_enzyme_CS"/>
</dbReference>
<feature type="compositionally biased region" description="Low complexity" evidence="9">
    <location>
        <begin position="11"/>
        <end position="35"/>
    </location>
</feature>
<dbReference type="GO" id="GO:0006108">
    <property type="term" value="P:malate metabolic process"/>
    <property type="evidence" value="ECO:0007669"/>
    <property type="project" value="TreeGrafter"/>
</dbReference>
<dbReference type="KEGG" id="tbl:TBLA_0B06420"/>
<dbReference type="PANTHER" id="PTHR23406">
    <property type="entry name" value="MALIC ENZYME-RELATED"/>
    <property type="match status" value="1"/>
</dbReference>